<evidence type="ECO:0000256" key="1">
    <source>
        <dbReference type="SAM" id="MobiDB-lite"/>
    </source>
</evidence>
<feature type="region of interest" description="Disordered" evidence="1">
    <location>
        <begin position="137"/>
        <end position="160"/>
    </location>
</feature>
<dbReference type="Proteomes" id="UP000323917">
    <property type="component" value="Chromosome"/>
</dbReference>
<feature type="compositionally biased region" description="Acidic residues" evidence="1">
    <location>
        <begin position="138"/>
        <end position="160"/>
    </location>
</feature>
<name>A0A5B9QSJ3_9BACT</name>
<dbReference type="KEGG" id="bgok:Pr1d_44510"/>
<feature type="compositionally biased region" description="Basic and acidic residues" evidence="1">
    <location>
        <begin position="33"/>
        <end position="55"/>
    </location>
</feature>
<sequence>MPTKTSQTSKKSSSSKQAKTSPKSRTAKSKSPKAIDAEREAGDQEVTIDRRKADNCEDASTAPQLERRTKVQRRRQIDPTTCERDYSDEEVTFMSALDEYKRKNGRMFPTCSEVLEVIRSLGYVKLSPAELAVVRPETEEDAEVSADEAAAEEEFEMETV</sequence>
<proteinExistence type="predicted"/>
<dbReference type="RefSeq" id="WP_238476556.1">
    <property type="nucleotide sequence ID" value="NZ_CP042913.1"/>
</dbReference>
<feature type="compositionally biased region" description="Basic and acidic residues" evidence="1">
    <location>
        <begin position="65"/>
        <end position="83"/>
    </location>
</feature>
<dbReference type="AlphaFoldDB" id="A0A5B9QSJ3"/>
<organism evidence="2 3">
    <name type="scientific">Bythopirellula goksoeyrii</name>
    <dbReference type="NCBI Taxonomy" id="1400387"/>
    <lineage>
        <taxon>Bacteria</taxon>
        <taxon>Pseudomonadati</taxon>
        <taxon>Planctomycetota</taxon>
        <taxon>Planctomycetia</taxon>
        <taxon>Pirellulales</taxon>
        <taxon>Lacipirellulaceae</taxon>
        <taxon>Bythopirellula</taxon>
    </lineage>
</organism>
<dbReference type="EMBL" id="CP042913">
    <property type="protein sequence ID" value="QEG37111.1"/>
    <property type="molecule type" value="Genomic_DNA"/>
</dbReference>
<feature type="region of interest" description="Disordered" evidence="1">
    <location>
        <begin position="1"/>
        <end position="83"/>
    </location>
</feature>
<accession>A0A5B9QSJ3</accession>
<protein>
    <submittedName>
        <fullName evidence="2">Uncharacterized protein</fullName>
    </submittedName>
</protein>
<keyword evidence="3" id="KW-1185">Reference proteome</keyword>
<reference evidence="2 3" key="1">
    <citation type="submission" date="2019-08" db="EMBL/GenBank/DDBJ databases">
        <title>Deep-cultivation of Planctomycetes and their phenomic and genomic characterization uncovers novel biology.</title>
        <authorList>
            <person name="Wiegand S."/>
            <person name="Jogler M."/>
            <person name="Boedeker C."/>
            <person name="Pinto D."/>
            <person name="Vollmers J."/>
            <person name="Rivas-Marin E."/>
            <person name="Kohn T."/>
            <person name="Peeters S.H."/>
            <person name="Heuer A."/>
            <person name="Rast P."/>
            <person name="Oberbeckmann S."/>
            <person name="Bunk B."/>
            <person name="Jeske O."/>
            <person name="Meyerdierks A."/>
            <person name="Storesund J.E."/>
            <person name="Kallscheuer N."/>
            <person name="Luecker S."/>
            <person name="Lage O.M."/>
            <person name="Pohl T."/>
            <person name="Merkel B.J."/>
            <person name="Hornburger P."/>
            <person name="Mueller R.-W."/>
            <person name="Bruemmer F."/>
            <person name="Labrenz M."/>
            <person name="Spormann A.M."/>
            <person name="Op den Camp H."/>
            <person name="Overmann J."/>
            <person name="Amann R."/>
            <person name="Jetten M.S.M."/>
            <person name="Mascher T."/>
            <person name="Medema M.H."/>
            <person name="Devos D.P."/>
            <person name="Kaster A.-K."/>
            <person name="Ovreas L."/>
            <person name="Rohde M."/>
            <person name="Galperin M.Y."/>
            <person name="Jogler C."/>
        </authorList>
    </citation>
    <scope>NUCLEOTIDE SEQUENCE [LARGE SCALE GENOMIC DNA]</scope>
    <source>
        <strain evidence="2 3">Pr1d</strain>
    </source>
</reference>
<evidence type="ECO:0000313" key="3">
    <source>
        <dbReference type="Proteomes" id="UP000323917"/>
    </source>
</evidence>
<feature type="compositionally biased region" description="Low complexity" evidence="1">
    <location>
        <begin position="1"/>
        <end position="24"/>
    </location>
</feature>
<evidence type="ECO:0000313" key="2">
    <source>
        <dbReference type="EMBL" id="QEG37111.1"/>
    </source>
</evidence>
<gene>
    <name evidence="2" type="ORF">Pr1d_44510</name>
</gene>